<sequence>MSSFQVLMPFARSNSSNRIVGIEQVERGDNCNCHCLSCGTPVTARLGSINQWHFAHRTDKNTTSSECEFSPVTALSLIIRQQLPTLVNFDLDEWDFNDVQWEVECTKSGVQVDAYTKDLTSNISVVMDIPFESSRHLLPEAVPEDIDIILRVDTHKMARQLYPSKSPVKLLSSEEVFNYLLNHWEDLVEMLRWPESTIEQPCENTEIAENSIKTNDPICLCCGEKTARYGRGLLCEECVWKEVGSQFNSISEMVVFYRKNSN</sequence>
<dbReference type="Proteomes" id="UP000237466">
    <property type="component" value="Unassembled WGS sequence"/>
</dbReference>
<dbReference type="InterPro" id="IPR057253">
    <property type="entry name" value="CoiA-like_N"/>
</dbReference>
<dbReference type="RefSeq" id="WP_069504165.1">
    <property type="nucleotide sequence ID" value="NZ_PDGH01000146.1"/>
</dbReference>
<name>A0A2S3QVY3_VIBVL</name>
<keyword evidence="2" id="KW-0418">Kinase</keyword>
<dbReference type="Pfam" id="PF25164">
    <property type="entry name" value="CoiA_N"/>
    <property type="match status" value="1"/>
</dbReference>
<reference evidence="2 3" key="1">
    <citation type="journal article" date="2018" name="Front. Microbiol.">
        <title>Phylogeny of Vibrio vulnificus from the Analysis of the Core-Genome: Implications for Intra-Species Taxonomy.</title>
        <authorList>
            <person name="Roig F.J."/>
            <person name="Gonzalez-Candelas F."/>
            <person name="Sanjuan E."/>
            <person name="Fouz B."/>
            <person name="Feil E.J."/>
            <person name="Llorens C."/>
            <person name="Baker-Austin C."/>
            <person name="Oliver J.D."/>
            <person name="Danin-Poleg Y."/>
            <person name="Gibas C.J."/>
            <person name="Kashi Y."/>
            <person name="Gulig P.A."/>
            <person name="Morrison S.S."/>
            <person name="Amaro C."/>
        </authorList>
    </citation>
    <scope>NUCLEOTIDE SEQUENCE [LARGE SCALE GENOMIC DNA]</scope>
    <source>
        <strain evidence="2 3">CECT4608</strain>
    </source>
</reference>
<evidence type="ECO:0000313" key="2">
    <source>
        <dbReference type="EMBL" id="POB42022.1"/>
    </source>
</evidence>
<dbReference type="EMBL" id="PDGH01000146">
    <property type="protein sequence ID" value="POB42022.1"/>
    <property type="molecule type" value="Genomic_DNA"/>
</dbReference>
<evidence type="ECO:0000313" key="3">
    <source>
        <dbReference type="Proteomes" id="UP000237466"/>
    </source>
</evidence>
<organism evidence="2 3">
    <name type="scientific">Vibrio vulnificus</name>
    <dbReference type="NCBI Taxonomy" id="672"/>
    <lineage>
        <taxon>Bacteria</taxon>
        <taxon>Pseudomonadati</taxon>
        <taxon>Pseudomonadota</taxon>
        <taxon>Gammaproteobacteria</taxon>
        <taxon>Vibrionales</taxon>
        <taxon>Vibrionaceae</taxon>
        <taxon>Vibrio</taxon>
    </lineage>
</organism>
<protein>
    <submittedName>
        <fullName evidence="2">Phosphatidylinositol kinase</fullName>
    </submittedName>
</protein>
<keyword evidence="2" id="KW-0808">Transferase</keyword>
<proteinExistence type="predicted"/>
<accession>A0A2S3QVY3</accession>
<feature type="domain" description="Competence protein CoiA-like N-terminal" evidence="1">
    <location>
        <begin position="30"/>
        <end position="62"/>
    </location>
</feature>
<comment type="caution">
    <text evidence="2">The sequence shown here is derived from an EMBL/GenBank/DDBJ whole genome shotgun (WGS) entry which is preliminary data.</text>
</comment>
<evidence type="ECO:0000259" key="1">
    <source>
        <dbReference type="Pfam" id="PF25164"/>
    </source>
</evidence>
<gene>
    <name evidence="2" type="ORF">CRN52_23870</name>
</gene>
<dbReference type="GO" id="GO:0016301">
    <property type="term" value="F:kinase activity"/>
    <property type="evidence" value="ECO:0007669"/>
    <property type="project" value="UniProtKB-KW"/>
</dbReference>
<dbReference type="AlphaFoldDB" id="A0A2S3QVY3"/>